<evidence type="ECO:0000256" key="4">
    <source>
        <dbReference type="ARBA" id="ARBA00023136"/>
    </source>
</evidence>
<keyword evidence="2 6" id="KW-0812">Transmembrane</keyword>
<feature type="transmembrane region" description="Helical" evidence="6">
    <location>
        <begin position="135"/>
        <end position="155"/>
    </location>
</feature>
<keyword evidence="3 6" id="KW-1133">Transmembrane helix</keyword>
<reference evidence="7 8" key="1">
    <citation type="submission" date="2016-03" db="EMBL/GenBank/DDBJ databases">
        <authorList>
            <person name="Ploux O."/>
        </authorList>
    </citation>
    <scope>NUCLEOTIDE SEQUENCE [LARGE SCALE GENOMIC DNA]</scope>
    <source>
        <strain evidence="7 8">URUG2</strain>
    </source>
</reference>
<name>A0A2D3VHK4_9PEZI</name>
<feature type="transmembrane region" description="Helical" evidence="6">
    <location>
        <begin position="44"/>
        <end position="69"/>
    </location>
</feature>
<keyword evidence="4 6" id="KW-0472">Membrane</keyword>
<dbReference type="Pfam" id="PF08592">
    <property type="entry name" value="Anthrone_oxy"/>
    <property type="match status" value="1"/>
</dbReference>
<evidence type="ECO:0000256" key="3">
    <source>
        <dbReference type="ARBA" id="ARBA00022989"/>
    </source>
</evidence>
<evidence type="ECO:0000256" key="1">
    <source>
        <dbReference type="ARBA" id="ARBA00004141"/>
    </source>
</evidence>
<keyword evidence="8" id="KW-1185">Reference proteome</keyword>
<evidence type="ECO:0000256" key="2">
    <source>
        <dbReference type="ARBA" id="ARBA00022692"/>
    </source>
</evidence>
<dbReference type="AlphaFoldDB" id="A0A2D3VHK4"/>
<feature type="transmembrane region" description="Helical" evidence="6">
    <location>
        <begin position="238"/>
        <end position="257"/>
    </location>
</feature>
<evidence type="ECO:0000313" key="8">
    <source>
        <dbReference type="Proteomes" id="UP000225277"/>
    </source>
</evidence>
<feature type="transmembrane region" description="Helical" evidence="6">
    <location>
        <begin position="12"/>
        <end position="32"/>
    </location>
</feature>
<dbReference type="GeneID" id="35604496"/>
<dbReference type="EMBL" id="FJUY01000017">
    <property type="protein sequence ID" value="CZT23711.1"/>
    <property type="molecule type" value="Genomic_DNA"/>
</dbReference>
<evidence type="ECO:0000256" key="5">
    <source>
        <dbReference type="ARBA" id="ARBA00034313"/>
    </source>
</evidence>
<dbReference type="PANTHER" id="PTHR35042">
    <property type="entry name" value="ANTHRONE OXYGENASE ENCC"/>
    <property type="match status" value="1"/>
</dbReference>
<comment type="similarity">
    <text evidence="5">Belongs to the anthrone oxygenase family.</text>
</comment>
<dbReference type="GO" id="GO:0016020">
    <property type="term" value="C:membrane"/>
    <property type="evidence" value="ECO:0007669"/>
    <property type="project" value="UniProtKB-SubCell"/>
</dbReference>
<dbReference type="Proteomes" id="UP000225277">
    <property type="component" value="Unassembled WGS sequence"/>
</dbReference>
<dbReference type="InterPro" id="IPR013901">
    <property type="entry name" value="Anthrone_oxy"/>
</dbReference>
<dbReference type="PANTHER" id="PTHR35042:SF1">
    <property type="entry name" value="DUF1772-DOMAIN-CONTAINING PROTEIN"/>
    <property type="match status" value="1"/>
</dbReference>
<gene>
    <name evidence="7" type="ORF">RCC_09425</name>
</gene>
<evidence type="ECO:0000256" key="6">
    <source>
        <dbReference type="SAM" id="Phobius"/>
    </source>
</evidence>
<dbReference type="OrthoDB" id="5954308at2759"/>
<accession>A0A2D3VHK4</accession>
<dbReference type="RefSeq" id="XP_023630435.1">
    <property type="nucleotide sequence ID" value="XM_023774667.1"/>
</dbReference>
<sequence length="258" mass="27070">MSSILDLNQTIPTLGIALSLCAAGTITALSIFETSQLQASLPKIIQTISISISLSAGGGIAALSIFAIPQLQSQPADRSLPLIRWLFSRGGHIFPQAATIAMAGFTYLAYDTLPEPTTRSISQLLKTTNGFKVNAYLTAAVLAMGIAPFTILLMIPNNFAIIKKNEMLGGARSVNAAKVLKESGYKPGQRSAVDSINSLGEGSELFDLSGPQTKTPISSSEADDREVRRMLGEFGRYNLGRALLVGGAGVVGLVAALS</sequence>
<protein>
    <submittedName>
        <fullName evidence="7">Uncharacterized protein</fullName>
    </submittedName>
</protein>
<proteinExistence type="inferred from homology"/>
<evidence type="ECO:0000313" key="7">
    <source>
        <dbReference type="EMBL" id="CZT23711.1"/>
    </source>
</evidence>
<comment type="subcellular location">
    <subcellularLocation>
        <location evidence="1">Membrane</location>
        <topology evidence="1">Multi-pass membrane protein</topology>
    </subcellularLocation>
</comment>
<organism evidence="7 8">
    <name type="scientific">Ramularia collo-cygni</name>
    <dbReference type="NCBI Taxonomy" id="112498"/>
    <lineage>
        <taxon>Eukaryota</taxon>
        <taxon>Fungi</taxon>
        <taxon>Dikarya</taxon>
        <taxon>Ascomycota</taxon>
        <taxon>Pezizomycotina</taxon>
        <taxon>Dothideomycetes</taxon>
        <taxon>Dothideomycetidae</taxon>
        <taxon>Mycosphaerellales</taxon>
        <taxon>Mycosphaerellaceae</taxon>
        <taxon>Ramularia</taxon>
    </lineage>
</organism>